<proteinExistence type="predicted"/>
<accession>A0A3M7PKJ5</accession>
<dbReference type="Proteomes" id="UP000276133">
    <property type="component" value="Unassembled WGS sequence"/>
</dbReference>
<keyword evidence="2" id="KW-1185">Reference proteome</keyword>
<gene>
    <name evidence="1" type="ORF">BpHYR1_017478</name>
</gene>
<protein>
    <submittedName>
        <fullName evidence="1">Uncharacterized protein</fullName>
    </submittedName>
</protein>
<reference evidence="1 2" key="1">
    <citation type="journal article" date="2018" name="Sci. Rep.">
        <title>Genomic signatures of local adaptation to the degree of environmental predictability in rotifers.</title>
        <authorList>
            <person name="Franch-Gras L."/>
            <person name="Hahn C."/>
            <person name="Garcia-Roger E.M."/>
            <person name="Carmona M.J."/>
            <person name="Serra M."/>
            <person name="Gomez A."/>
        </authorList>
    </citation>
    <scope>NUCLEOTIDE SEQUENCE [LARGE SCALE GENOMIC DNA]</scope>
    <source>
        <strain evidence="1">HYR1</strain>
    </source>
</reference>
<name>A0A3M7PKJ5_BRAPC</name>
<evidence type="ECO:0000313" key="2">
    <source>
        <dbReference type="Proteomes" id="UP000276133"/>
    </source>
</evidence>
<evidence type="ECO:0000313" key="1">
    <source>
        <dbReference type="EMBL" id="RMZ99244.1"/>
    </source>
</evidence>
<organism evidence="1 2">
    <name type="scientific">Brachionus plicatilis</name>
    <name type="common">Marine rotifer</name>
    <name type="synonym">Brachionus muelleri</name>
    <dbReference type="NCBI Taxonomy" id="10195"/>
    <lineage>
        <taxon>Eukaryota</taxon>
        <taxon>Metazoa</taxon>
        <taxon>Spiralia</taxon>
        <taxon>Gnathifera</taxon>
        <taxon>Rotifera</taxon>
        <taxon>Eurotatoria</taxon>
        <taxon>Monogononta</taxon>
        <taxon>Pseudotrocha</taxon>
        <taxon>Ploima</taxon>
        <taxon>Brachionidae</taxon>
        <taxon>Brachionus</taxon>
    </lineage>
</organism>
<sequence length="72" mass="8433">MFNIYERSLKFDLKSAYGTKANFKREFLSSIIVNPNLSWYTRPFAINAYASFKSCLKVHLNAKFDEISKDKD</sequence>
<dbReference type="AlphaFoldDB" id="A0A3M7PKJ5"/>
<comment type="caution">
    <text evidence="1">The sequence shown here is derived from an EMBL/GenBank/DDBJ whole genome shotgun (WGS) entry which is preliminary data.</text>
</comment>
<dbReference type="EMBL" id="REGN01010343">
    <property type="protein sequence ID" value="RMZ99244.1"/>
    <property type="molecule type" value="Genomic_DNA"/>
</dbReference>